<keyword evidence="3" id="KW-1185">Reference proteome</keyword>
<evidence type="ECO:0000256" key="1">
    <source>
        <dbReference type="SAM" id="MobiDB-lite"/>
    </source>
</evidence>
<reference evidence="2" key="1">
    <citation type="submission" date="2023-10" db="EMBL/GenBank/DDBJ databases">
        <authorList>
            <person name="Chen Y."/>
            <person name="Shah S."/>
            <person name="Dougan E. K."/>
            <person name="Thang M."/>
            <person name="Chan C."/>
        </authorList>
    </citation>
    <scope>NUCLEOTIDE SEQUENCE [LARGE SCALE GENOMIC DNA]</scope>
</reference>
<gene>
    <name evidence="2" type="ORF">PCOR1329_LOCUS54466</name>
</gene>
<evidence type="ECO:0000313" key="3">
    <source>
        <dbReference type="Proteomes" id="UP001189429"/>
    </source>
</evidence>
<dbReference type="Proteomes" id="UP001189429">
    <property type="component" value="Unassembled WGS sequence"/>
</dbReference>
<comment type="caution">
    <text evidence="2">The sequence shown here is derived from an EMBL/GenBank/DDBJ whole genome shotgun (WGS) entry which is preliminary data.</text>
</comment>
<evidence type="ECO:0000313" key="2">
    <source>
        <dbReference type="EMBL" id="CAK0867546.1"/>
    </source>
</evidence>
<accession>A0ABN9V416</accession>
<organism evidence="2 3">
    <name type="scientific">Prorocentrum cordatum</name>
    <dbReference type="NCBI Taxonomy" id="2364126"/>
    <lineage>
        <taxon>Eukaryota</taxon>
        <taxon>Sar</taxon>
        <taxon>Alveolata</taxon>
        <taxon>Dinophyceae</taxon>
        <taxon>Prorocentrales</taxon>
        <taxon>Prorocentraceae</taxon>
        <taxon>Prorocentrum</taxon>
    </lineage>
</organism>
<sequence length="399" mass="42744">MLDVHGLEVVNLGVATPFFSHDPNRPIREVVILLGGPSGIDKKALEQLQGVLNDKDGGLDGGTFAIKLPGGKQHSCVALGELLALHDGGRLLPMLEDWRLLGTARYGDWVRRAREALCGVAGARRGAAAKTRAVEAWRGRALRSAGSPVPGLERAAPAALPAAREATPAEVWRRVALLEQQGLLPHRRSWRLRMSLQAAPPHLAIAELARFEHTARAAASCGAPLEDPSVDLAELLDSLAQSAPREERARHTERAVLEALAARSGRGVRAADHRALGRLPCSRALRLLEELEGGPLEGRIPAAVEEHLAALEALDDWEAQGGGAPRQRAEDGGASSEAAEAEEEEGESHGWRSGQPDAPAAEGPQQPCMPPPQRLLRERGGGRGWQQGGRQPWKQQRRG</sequence>
<feature type="region of interest" description="Disordered" evidence="1">
    <location>
        <begin position="320"/>
        <end position="399"/>
    </location>
</feature>
<proteinExistence type="predicted"/>
<name>A0ABN9V416_9DINO</name>
<evidence type="ECO:0008006" key="4">
    <source>
        <dbReference type="Google" id="ProtNLM"/>
    </source>
</evidence>
<feature type="compositionally biased region" description="Low complexity" evidence="1">
    <location>
        <begin position="388"/>
        <end position="399"/>
    </location>
</feature>
<dbReference type="EMBL" id="CAUYUJ010016657">
    <property type="protein sequence ID" value="CAK0867546.1"/>
    <property type="molecule type" value="Genomic_DNA"/>
</dbReference>
<protein>
    <recommendedName>
        <fullName evidence="4">RNA helicase</fullName>
    </recommendedName>
</protein>